<comment type="caution">
    <text evidence="2">The sequence shown here is derived from an EMBL/GenBank/DDBJ whole genome shotgun (WGS) entry which is preliminary data.</text>
</comment>
<protein>
    <submittedName>
        <fullName evidence="2">Uncharacterized protein</fullName>
    </submittedName>
</protein>
<dbReference type="InParanoid" id="A0A409WF58"/>
<feature type="region of interest" description="Disordered" evidence="1">
    <location>
        <begin position="1"/>
        <end position="92"/>
    </location>
</feature>
<name>A0A409WF58_9AGAR</name>
<dbReference type="EMBL" id="NHTK01005505">
    <property type="protein sequence ID" value="PPQ77101.1"/>
    <property type="molecule type" value="Genomic_DNA"/>
</dbReference>
<gene>
    <name evidence="2" type="ORF">CVT24_009760</name>
</gene>
<dbReference type="Proteomes" id="UP000284842">
    <property type="component" value="Unassembled WGS sequence"/>
</dbReference>
<organism evidence="2 3">
    <name type="scientific">Panaeolus cyanescens</name>
    <dbReference type="NCBI Taxonomy" id="181874"/>
    <lineage>
        <taxon>Eukaryota</taxon>
        <taxon>Fungi</taxon>
        <taxon>Dikarya</taxon>
        <taxon>Basidiomycota</taxon>
        <taxon>Agaricomycotina</taxon>
        <taxon>Agaricomycetes</taxon>
        <taxon>Agaricomycetidae</taxon>
        <taxon>Agaricales</taxon>
        <taxon>Agaricineae</taxon>
        <taxon>Galeropsidaceae</taxon>
        <taxon>Panaeolus</taxon>
    </lineage>
</organism>
<reference evidence="2 3" key="1">
    <citation type="journal article" date="2018" name="Evol. Lett.">
        <title>Horizontal gene cluster transfer increased hallucinogenic mushroom diversity.</title>
        <authorList>
            <person name="Reynolds H.T."/>
            <person name="Vijayakumar V."/>
            <person name="Gluck-Thaler E."/>
            <person name="Korotkin H.B."/>
            <person name="Matheny P.B."/>
            <person name="Slot J.C."/>
        </authorList>
    </citation>
    <scope>NUCLEOTIDE SEQUENCE [LARGE SCALE GENOMIC DNA]</scope>
    <source>
        <strain evidence="2 3">2629</strain>
    </source>
</reference>
<feature type="compositionally biased region" description="Polar residues" evidence="1">
    <location>
        <begin position="8"/>
        <end position="42"/>
    </location>
</feature>
<dbReference type="AlphaFoldDB" id="A0A409WF58"/>
<evidence type="ECO:0000313" key="2">
    <source>
        <dbReference type="EMBL" id="PPQ77101.1"/>
    </source>
</evidence>
<proteinExistence type="predicted"/>
<evidence type="ECO:0000256" key="1">
    <source>
        <dbReference type="SAM" id="MobiDB-lite"/>
    </source>
</evidence>
<accession>A0A409WF58</accession>
<evidence type="ECO:0000313" key="3">
    <source>
        <dbReference type="Proteomes" id="UP000284842"/>
    </source>
</evidence>
<sequence>MAPRVKKTQTFGDISTTVLPPSTPQSAMQPQEQTSDPNTSAAQMPGSYASVPPGLGQIPASKIGTEVTLPQDTGIDHTGSCERIPTHNDGDIVHNKKYRRSERSRLAHAEDYRTGVEIFYS</sequence>
<keyword evidence="3" id="KW-1185">Reference proteome</keyword>